<accession>A0A9X3DVX6</accession>
<dbReference type="RefSeq" id="WP_266131028.1">
    <property type="nucleotide sequence ID" value="NZ_JAPKMY010000008.1"/>
</dbReference>
<dbReference type="Gene3D" id="2.40.30.10">
    <property type="entry name" value="Translation factors"/>
    <property type="match status" value="1"/>
</dbReference>
<dbReference type="InterPro" id="IPR039261">
    <property type="entry name" value="FNR_nucleotide-bd"/>
</dbReference>
<dbReference type="CDD" id="cd06193">
    <property type="entry name" value="siderophore_interacting"/>
    <property type="match status" value="1"/>
</dbReference>
<dbReference type="Gene3D" id="3.40.50.80">
    <property type="entry name" value="Nucleotide-binding domain of ferredoxin-NADP reductase (FNR) module"/>
    <property type="match status" value="1"/>
</dbReference>
<evidence type="ECO:0000313" key="4">
    <source>
        <dbReference type="Proteomes" id="UP001146019"/>
    </source>
</evidence>
<dbReference type="GO" id="GO:0016491">
    <property type="term" value="F:oxidoreductase activity"/>
    <property type="evidence" value="ECO:0007669"/>
    <property type="project" value="InterPro"/>
</dbReference>
<evidence type="ECO:0000259" key="2">
    <source>
        <dbReference type="PROSITE" id="PS51384"/>
    </source>
</evidence>
<dbReference type="InterPro" id="IPR013113">
    <property type="entry name" value="SIP_FAD-bd"/>
</dbReference>
<dbReference type="Pfam" id="PF04954">
    <property type="entry name" value="SIP"/>
    <property type="match status" value="1"/>
</dbReference>
<dbReference type="AlphaFoldDB" id="A0A9X3DVX6"/>
<dbReference type="EMBL" id="JAPKMY010000008">
    <property type="protein sequence ID" value="MCX5468950.1"/>
    <property type="molecule type" value="Genomic_DNA"/>
</dbReference>
<dbReference type="InterPro" id="IPR039374">
    <property type="entry name" value="SIP_fam"/>
</dbReference>
<reference evidence="3" key="1">
    <citation type="submission" date="2022-11" db="EMBL/GenBank/DDBJ databases">
        <title>Biodiversity and phylogenetic relationships of bacteria.</title>
        <authorList>
            <person name="Machado R.A.R."/>
            <person name="Bhat A."/>
            <person name="Loulou A."/>
            <person name="Kallel S."/>
        </authorList>
    </citation>
    <scope>NUCLEOTIDE SEQUENCE</scope>
    <source>
        <strain evidence="3">A-IN1</strain>
    </source>
</reference>
<proteinExistence type="inferred from homology"/>
<dbReference type="InterPro" id="IPR017927">
    <property type="entry name" value="FAD-bd_FR_type"/>
</dbReference>
<dbReference type="PANTHER" id="PTHR30157">
    <property type="entry name" value="FERRIC REDUCTASE, NADPH-DEPENDENT"/>
    <property type="match status" value="1"/>
</dbReference>
<keyword evidence="4" id="KW-1185">Reference proteome</keyword>
<dbReference type="InterPro" id="IPR007037">
    <property type="entry name" value="SIP_rossman_dom"/>
</dbReference>
<dbReference type="Pfam" id="PF08021">
    <property type="entry name" value="FAD_binding_9"/>
    <property type="match status" value="1"/>
</dbReference>
<dbReference type="InterPro" id="IPR017938">
    <property type="entry name" value="Riboflavin_synthase-like_b-brl"/>
</dbReference>
<gene>
    <name evidence="3" type="ORF">OSH00_14565</name>
</gene>
<name>A0A9X3DVX6_9GAMM</name>
<evidence type="ECO:0000256" key="1">
    <source>
        <dbReference type="ARBA" id="ARBA00035644"/>
    </source>
</evidence>
<dbReference type="PANTHER" id="PTHR30157:SF0">
    <property type="entry name" value="NADPH-DEPENDENT FERRIC-CHELATE REDUCTASE"/>
    <property type="match status" value="1"/>
</dbReference>
<comment type="caution">
    <text evidence="3">The sequence shown here is derived from an EMBL/GenBank/DDBJ whole genome shotgun (WGS) entry which is preliminary data.</text>
</comment>
<dbReference type="Proteomes" id="UP001146019">
    <property type="component" value="Unassembled WGS sequence"/>
</dbReference>
<protein>
    <submittedName>
        <fullName evidence="3">SIP domain-containing protein</fullName>
    </submittedName>
</protein>
<feature type="domain" description="FAD-binding FR-type" evidence="2">
    <location>
        <begin position="1"/>
        <end position="124"/>
    </location>
</feature>
<evidence type="ECO:0000313" key="3">
    <source>
        <dbReference type="EMBL" id="MCX5468950.1"/>
    </source>
</evidence>
<dbReference type="PROSITE" id="PS51384">
    <property type="entry name" value="FAD_FR"/>
    <property type="match status" value="1"/>
</dbReference>
<dbReference type="SUPFAM" id="SSF63380">
    <property type="entry name" value="Riboflavin synthase domain-like"/>
    <property type="match status" value="1"/>
</dbReference>
<sequence>MNAQNVELLEKQDHMSGMQHLEMTITSLTQPYASIARLRGKIETDQIELWSTANLAVRIDVEQAVNSRPTSRIYTIRSFDKLNQEVEIDLVRHPSPSPAMRWLNTVKVGEKVTLTGPRVHINPNFGTAKTCFIFADDTGIPAVYAILNQWPEHVQAEIFLDTHEAEILNELPVIETVNYHLINQIEFKQNTQNQGLFEQLKQIEPVDEMTVWAACERQQARLIREFCLQKFKMAKDDVRVFGYWKAGVSSSIIDEARLEHYSKLLQQGHGLTEFDDLDVKV</sequence>
<organism evidence="3 4">
    <name type="scientific">Acinetobacter nematophilus</name>
    <dbReference type="NCBI Taxonomy" id="2994642"/>
    <lineage>
        <taxon>Bacteria</taxon>
        <taxon>Pseudomonadati</taxon>
        <taxon>Pseudomonadota</taxon>
        <taxon>Gammaproteobacteria</taxon>
        <taxon>Moraxellales</taxon>
        <taxon>Moraxellaceae</taxon>
        <taxon>Acinetobacter</taxon>
    </lineage>
</organism>
<comment type="similarity">
    <text evidence="1">Belongs to the SIP oxidoreductase family.</text>
</comment>